<proteinExistence type="predicted"/>
<feature type="region of interest" description="Disordered" evidence="1">
    <location>
        <begin position="57"/>
        <end position="96"/>
    </location>
</feature>
<name>A0AAV2KUC7_KNICA</name>
<feature type="region of interest" description="Disordered" evidence="1">
    <location>
        <begin position="1"/>
        <end position="30"/>
    </location>
</feature>
<dbReference type="Proteomes" id="UP001497482">
    <property type="component" value="Chromosome 2"/>
</dbReference>
<feature type="region of interest" description="Disordered" evidence="1">
    <location>
        <begin position="120"/>
        <end position="227"/>
    </location>
</feature>
<evidence type="ECO:0000256" key="1">
    <source>
        <dbReference type="SAM" id="MobiDB-lite"/>
    </source>
</evidence>
<feature type="compositionally biased region" description="Basic and acidic residues" evidence="1">
    <location>
        <begin position="137"/>
        <end position="149"/>
    </location>
</feature>
<dbReference type="EMBL" id="OZ035824">
    <property type="protein sequence ID" value="CAL1591712.1"/>
    <property type="molecule type" value="Genomic_DNA"/>
</dbReference>
<accession>A0AAV2KUC7</accession>
<dbReference type="AlphaFoldDB" id="A0AAV2KUC7"/>
<feature type="compositionally biased region" description="Gly residues" evidence="1">
    <location>
        <begin position="197"/>
        <end position="211"/>
    </location>
</feature>
<sequence length="227" mass="23281">MSGASRGARREEGPRGVSSTGGCRTEPCPGRAAEKLEISVESELPGKACDKVSGKRELANGLSSEPSPGDALSLAGSTPRCVPGPGAPAGKSKHREIMEEVPRRRGACCHFARSLPVPMRTVRQERAARAKVSGESAPERAESRAESRCHCGGSRGGEAEAGAACVRRGALRARGGGMVRSRDEELVGRLQREGREGGGGGGRGGEGGGGPVDAVEEEGEQGRSSGQ</sequence>
<organism evidence="2 3">
    <name type="scientific">Knipowitschia caucasica</name>
    <name type="common">Caucasian dwarf goby</name>
    <name type="synonym">Pomatoschistus caucasicus</name>
    <dbReference type="NCBI Taxonomy" id="637954"/>
    <lineage>
        <taxon>Eukaryota</taxon>
        <taxon>Metazoa</taxon>
        <taxon>Chordata</taxon>
        <taxon>Craniata</taxon>
        <taxon>Vertebrata</taxon>
        <taxon>Euteleostomi</taxon>
        <taxon>Actinopterygii</taxon>
        <taxon>Neopterygii</taxon>
        <taxon>Teleostei</taxon>
        <taxon>Neoteleostei</taxon>
        <taxon>Acanthomorphata</taxon>
        <taxon>Gobiaria</taxon>
        <taxon>Gobiiformes</taxon>
        <taxon>Gobioidei</taxon>
        <taxon>Gobiidae</taxon>
        <taxon>Gobiinae</taxon>
        <taxon>Knipowitschia</taxon>
    </lineage>
</organism>
<protein>
    <submittedName>
        <fullName evidence="2">Uncharacterized protein</fullName>
    </submittedName>
</protein>
<feature type="compositionally biased region" description="Basic and acidic residues" evidence="1">
    <location>
        <begin position="180"/>
        <end position="196"/>
    </location>
</feature>
<keyword evidence="3" id="KW-1185">Reference proteome</keyword>
<evidence type="ECO:0000313" key="3">
    <source>
        <dbReference type="Proteomes" id="UP001497482"/>
    </source>
</evidence>
<gene>
    <name evidence="2" type="ORF">KC01_LOCUS21064</name>
</gene>
<evidence type="ECO:0000313" key="2">
    <source>
        <dbReference type="EMBL" id="CAL1591712.1"/>
    </source>
</evidence>
<reference evidence="2 3" key="1">
    <citation type="submission" date="2024-04" db="EMBL/GenBank/DDBJ databases">
        <authorList>
            <person name="Waldvogel A.-M."/>
            <person name="Schoenle A."/>
        </authorList>
    </citation>
    <scope>NUCLEOTIDE SEQUENCE [LARGE SCALE GENOMIC DNA]</scope>
</reference>